<dbReference type="GO" id="GO:0005739">
    <property type="term" value="C:mitochondrion"/>
    <property type="evidence" value="ECO:0007669"/>
    <property type="project" value="TreeGrafter"/>
</dbReference>
<feature type="compositionally biased region" description="Acidic residues" evidence="8">
    <location>
        <begin position="658"/>
        <end position="703"/>
    </location>
</feature>
<feature type="region of interest" description="Disordered" evidence="8">
    <location>
        <begin position="37"/>
        <end position="255"/>
    </location>
</feature>
<dbReference type="SUPFAM" id="SSF51735">
    <property type="entry name" value="NAD(P)-binding Rossmann-fold domains"/>
    <property type="match status" value="1"/>
</dbReference>
<keyword evidence="9" id="KW-0732">Signal</keyword>
<evidence type="ECO:0000256" key="9">
    <source>
        <dbReference type="SAM" id="SignalP"/>
    </source>
</evidence>
<accession>A0A1Q9ELM2</accession>
<dbReference type="EMBL" id="LSRX01000120">
    <property type="protein sequence ID" value="OLQ08322.1"/>
    <property type="molecule type" value="Genomic_DNA"/>
</dbReference>
<feature type="compositionally biased region" description="Polar residues" evidence="8">
    <location>
        <begin position="590"/>
        <end position="603"/>
    </location>
</feature>
<dbReference type="GO" id="GO:0050661">
    <property type="term" value="F:NADP binding"/>
    <property type="evidence" value="ECO:0007669"/>
    <property type="project" value="InterPro"/>
</dbReference>
<dbReference type="GO" id="GO:0008442">
    <property type="term" value="F:3-hydroxyisobutyrate dehydrogenase activity"/>
    <property type="evidence" value="ECO:0007669"/>
    <property type="project" value="UniProtKB-EC"/>
</dbReference>
<dbReference type="PANTHER" id="PTHR22981:SF7">
    <property type="entry name" value="3-HYDROXYISOBUTYRATE DEHYDROGENASE, MITOCHONDRIAL"/>
    <property type="match status" value="1"/>
</dbReference>
<dbReference type="InterPro" id="IPR036291">
    <property type="entry name" value="NAD(P)-bd_dom_sf"/>
</dbReference>
<name>A0A1Q9ELM2_SYMMI</name>
<evidence type="ECO:0000256" key="5">
    <source>
        <dbReference type="ARBA" id="ARBA00023002"/>
    </source>
</evidence>
<gene>
    <name evidence="11" type="primary">Hibadh</name>
    <name evidence="11" type="ORF">AK812_SmicGene8175</name>
</gene>
<keyword evidence="12" id="KW-1185">Reference proteome</keyword>
<evidence type="ECO:0000313" key="12">
    <source>
        <dbReference type="Proteomes" id="UP000186817"/>
    </source>
</evidence>
<evidence type="ECO:0000259" key="10">
    <source>
        <dbReference type="Pfam" id="PF03446"/>
    </source>
</evidence>
<reference evidence="11 12" key="1">
    <citation type="submission" date="2016-02" db="EMBL/GenBank/DDBJ databases">
        <title>Genome analysis of coral dinoflagellate symbionts highlights evolutionary adaptations to a symbiotic lifestyle.</title>
        <authorList>
            <person name="Aranda M."/>
            <person name="Li Y."/>
            <person name="Liew Y.J."/>
            <person name="Baumgarten S."/>
            <person name="Simakov O."/>
            <person name="Wilson M."/>
            <person name="Piel J."/>
            <person name="Ashoor H."/>
            <person name="Bougouffa S."/>
            <person name="Bajic V.B."/>
            <person name="Ryu T."/>
            <person name="Ravasi T."/>
            <person name="Bayer T."/>
            <person name="Micklem G."/>
            <person name="Kim H."/>
            <person name="Bhak J."/>
            <person name="Lajeunesse T.C."/>
            <person name="Voolstra C.R."/>
        </authorList>
    </citation>
    <scope>NUCLEOTIDE SEQUENCE [LARGE SCALE GENOMIC DNA]</scope>
    <source>
        <strain evidence="11 12">CCMP2467</strain>
    </source>
</reference>
<feature type="compositionally biased region" description="Gly residues" evidence="8">
    <location>
        <begin position="69"/>
        <end position="241"/>
    </location>
</feature>
<comment type="similarity">
    <text evidence="2">Belongs to the HIBADH-related family. 3-hydroxyisobutyrate dehydrogenase subfamily.</text>
</comment>
<evidence type="ECO:0000256" key="2">
    <source>
        <dbReference type="ARBA" id="ARBA00006013"/>
    </source>
</evidence>
<feature type="chain" id="PRO_5012232251" description="3-hydroxyisobutyrate dehydrogenase" evidence="9">
    <location>
        <begin position="16"/>
        <end position="1283"/>
    </location>
</feature>
<comment type="pathway">
    <text evidence="1">Amino-acid degradation; L-valine degradation.</text>
</comment>
<dbReference type="OrthoDB" id="447817at2759"/>
<feature type="region of interest" description="Disordered" evidence="8">
    <location>
        <begin position="479"/>
        <end position="499"/>
    </location>
</feature>
<evidence type="ECO:0000256" key="1">
    <source>
        <dbReference type="ARBA" id="ARBA00005109"/>
    </source>
</evidence>
<evidence type="ECO:0000256" key="7">
    <source>
        <dbReference type="ARBA" id="ARBA00049197"/>
    </source>
</evidence>
<dbReference type="Pfam" id="PF03446">
    <property type="entry name" value="NAD_binding_2"/>
    <property type="match status" value="1"/>
</dbReference>
<feature type="region of interest" description="Disordered" evidence="8">
    <location>
        <begin position="516"/>
        <end position="541"/>
    </location>
</feature>
<feature type="compositionally biased region" description="Low complexity" evidence="8">
    <location>
        <begin position="37"/>
        <end position="46"/>
    </location>
</feature>
<keyword evidence="6" id="KW-0520">NAD</keyword>
<feature type="domain" description="6-phosphogluconate dehydrogenase NADP-binding" evidence="10">
    <location>
        <begin position="1156"/>
        <end position="1282"/>
    </location>
</feature>
<dbReference type="Gene3D" id="3.40.50.720">
    <property type="entry name" value="NAD(P)-binding Rossmann-like Domain"/>
    <property type="match status" value="1"/>
</dbReference>
<dbReference type="PROSITE" id="PS00895">
    <property type="entry name" value="3_HYDROXYISOBUT_DH"/>
    <property type="match status" value="1"/>
</dbReference>
<sequence>MQRLIVVAAFGICLAEDPKVSEMLAPKPLQVPEAASNASIAASNSSKPVTEKVATEGIETKTNLRGGWDWNGGGNTGGNTGGWTGGGNNGGGNNGGGNNGGWQGGGNNGGWNGGGHNGGGSNGGWNGGGNNGGWNGGGHNGGGNNGGWQGGGNNGGWNGGGHNGGGSNGGWNGGGNNGGWPGGGHNGGGHNGGGNNGGWQGGGNNGGWNGGGNSGGWNGGGNNGGWNGGGQSSGGGWGGGNQNPPSSQWGPSNNFGWGHGVQGETCCMCSRSSSGKTQLYAAGDYSRNYGSQTAHEHCDEVCEIQCHFKGGHKFGCYEENDLISMSRRYQGQSHQTFWDKLCALQHELSEVERKINRHTSLQKARRAGCTRNRHGWVILHQGRPTSVAKRFRRMLPPELASAGNSPVRPSAVSGFDERDAQICLPSEVSPKRRPAGPARPAPARAKPRAREPLPAAVAPTFCLDSEVLRDGFVRETFRASPPRRKLPSRGRLRASMEPTTSSDVFVSDVGRLDPVPVASMQPSDLPTLSLDRGDRGKSFKDEDAADDLRGIVSLDVNVDTPASVTLEIPSKAESSPIDKEEDMLRELQQLAASVQPATESSSDSDIEGTGTPDARLVITQDPRGHGSSAQAPAPAKPIAPTDMQDLPQASSGRRESEDVLDILEQLSEDSLEVEEDEDAEDEEEEEEEGEDGEEGEEEEEESEVASATSWHTVHGRTFGEQRWSELAVALERLVLESAPQNMDFSSLLLQDHEHLCFVNPFLPDAELAVLEQDYSQHPRDPLGFRAGSLEVFRGLQPTCVPGAFDFALPEDPRRRLQAQLSQFCRASQSCQKRARFPVVDASDERHIYVEPIRPDRHEVRSLALAESVEVLGASPGEELAPFLLAEGASLIVAKALQVEELCEGSSEGDYVLDACATGATSFALAAALFAPRCPRGHALLRAQKCSPGRKLARKTRIVSVGKILDLMTLRRGCCFLGGSSIRRRAWPDMALVLWGSEGGVRVRAQVLTSVDLGTTSNAAEKCVSTLQQDPSGSSVPVAAAATEATAQVVAQCAQLAPEEGDGVIERLFKRVEGTFDLQAIYPVEKTLAEAGLLSGCSCGREKGVKKEQVDPLDEVLLLVILRRTDEVQMASLVARHIARSWGLGCRGLAAGAAGPVGFIGLGNMGGPMARNLLKAGHEVVGFDVSEDNLTKFAEAGGRLAQSPLAVAAAAQTVVTMLPAGAHVREVYLGKDGLLLDGGASSGSLLIDCSTCDVHVTKEVAAASASRGAVAVDAPVSGGTPGAW</sequence>
<dbReference type="InterPro" id="IPR006115">
    <property type="entry name" value="6PGDH_NADP-bd"/>
</dbReference>
<feature type="compositionally biased region" description="Basic and acidic residues" evidence="8">
    <location>
        <begin position="531"/>
        <end position="541"/>
    </location>
</feature>
<organism evidence="11 12">
    <name type="scientific">Symbiodinium microadriaticum</name>
    <name type="common">Dinoflagellate</name>
    <name type="synonym">Zooxanthella microadriatica</name>
    <dbReference type="NCBI Taxonomy" id="2951"/>
    <lineage>
        <taxon>Eukaryota</taxon>
        <taxon>Sar</taxon>
        <taxon>Alveolata</taxon>
        <taxon>Dinophyceae</taxon>
        <taxon>Suessiales</taxon>
        <taxon>Symbiodiniaceae</taxon>
        <taxon>Symbiodinium</taxon>
    </lineage>
</organism>
<evidence type="ECO:0000256" key="4">
    <source>
        <dbReference type="ARBA" id="ARBA00022456"/>
    </source>
</evidence>
<evidence type="ECO:0000256" key="3">
    <source>
        <dbReference type="ARBA" id="ARBA00012991"/>
    </source>
</evidence>
<feature type="region of interest" description="Disordered" evidence="8">
    <location>
        <begin position="423"/>
        <end position="451"/>
    </location>
</feature>
<dbReference type="Proteomes" id="UP000186817">
    <property type="component" value="Unassembled WGS sequence"/>
</dbReference>
<evidence type="ECO:0000313" key="11">
    <source>
        <dbReference type="EMBL" id="OLQ08322.1"/>
    </source>
</evidence>
<dbReference type="EC" id="1.1.1.31" evidence="3"/>
<feature type="compositionally biased region" description="Polar residues" evidence="8">
    <location>
        <begin position="244"/>
        <end position="255"/>
    </location>
</feature>
<feature type="compositionally biased region" description="Low complexity" evidence="8">
    <location>
        <begin position="629"/>
        <end position="640"/>
    </location>
</feature>
<feature type="compositionally biased region" description="Low complexity" evidence="8">
    <location>
        <begin position="435"/>
        <end position="444"/>
    </location>
</feature>
<feature type="region of interest" description="Disordered" evidence="8">
    <location>
        <begin position="587"/>
        <end position="711"/>
    </location>
</feature>
<keyword evidence="5" id="KW-0560">Oxidoreductase</keyword>
<comment type="caution">
    <text evidence="11">The sequence shown here is derived from an EMBL/GenBank/DDBJ whole genome shotgun (WGS) entry which is preliminary data.</text>
</comment>
<dbReference type="PRINTS" id="PR01228">
    <property type="entry name" value="EGGSHELL"/>
</dbReference>
<proteinExistence type="inferred from homology"/>
<comment type="catalytic activity">
    <reaction evidence="7">
        <text>3-hydroxy-2-methylpropanoate + NAD(+) = 2-methyl-3-oxopropanoate + NADH + H(+)</text>
        <dbReference type="Rhea" id="RHEA:17681"/>
        <dbReference type="ChEBI" id="CHEBI:11805"/>
        <dbReference type="ChEBI" id="CHEBI:15378"/>
        <dbReference type="ChEBI" id="CHEBI:57540"/>
        <dbReference type="ChEBI" id="CHEBI:57700"/>
        <dbReference type="ChEBI" id="CHEBI:57945"/>
        <dbReference type="EC" id="1.1.1.31"/>
    </reaction>
</comment>
<dbReference type="GO" id="GO:0006574">
    <property type="term" value="P:L-valine catabolic process"/>
    <property type="evidence" value="ECO:0007669"/>
    <property type="project" value="TreeGrafter"/>
</dbReference>
<feature type="signal peptide" evidence="9">
    <location>
        <begin position="1"/>
        <end position="15"/>
    </location>
</feature>
<evidence type="ECO:0000256" key="6">
    <source>
        <dbReference type="ARBA" id="ARBA00023027"/>
    </source>
</evidence>
<dbReference type="InterPro" id="IPR002204">
    <property type="entry name" value="3-OH-isobutyrate_DH-rel_CS"/>
</dbReference>
<keyword evidence="4" id="KW-0101">Branched-chain amino acid catabolism</keyword>
<protein>
    <recommendedName>
        <fullName evidence="3">3-hydroxyisobutyrate dehydrogenase</fullName>
        <ecNumber evidence="3">1.1.1.31</ecNumber>
    </recommendedName>
</protein>
<feature type="compositionally biased region" description="Basic residues" evidence="8">
    <location>
        <begin position="481"/>
        <end position="492"/>
    </location>
</feature>
<evidence type="ECO:0000256" key="8">
    <source>
        <dbReference type="SAM" id="MobiDB-lite"/>
    </source>
</evidence>
<dbReference type="PANTHER" id="PTHR22981">
    <property type="entry name" value="3-HYDROXYISOBUTYRATE DEHYDROGENASE-RELATED"/>
    <property type="match status" value="1"/>
</dbReference>